<dbReference type="GO" id="GO:0005524">
    <property type="term" value="F:ATP binding"/>
    <property type="evidence" value="ECO:0007669"/>
    <property type="project" value="UniProtKB-KW"/>
</dbReference>
<name>A0A0D5YE30_ACIBA</name>
<dbReference type="CDD" id="cd00984">
    <property type="entry name" value="DnaB_C"/>
    <property type="match status" value="1"/>
</dbReference>
<evidence type="ECO:0000256" key="7">
    <source>
        <dbReference type="ARBA" id="ARBA00022840"/>
    </source>
</evidence>
<evidence type="ECO:0000256" key="1">
    <source>
        <dbReference type="ARBA" id="ARBA00008428"/>
    </source>
</evidence>
<dbReference type="EMBL" id="CP008706">
    <property type="protein sequence ID" value="AKA30515.1"/>
    <property type="molecule type" value="Genomic_DNA"/>
</dbReference>
<keyword evidence="5" id="KW-0378">Hydrolase</keyword>
<keyword evidence="8" id="KW-0238">DNA-binding</keyword>
<dbReference type="PANTHER" id="PTHR30153:SF2">
    <property type="entry name" value="REPLICATIVE DNA HELICASE"/>
    <property type="match status" value="1"/>
</dbReference>
<dbReference type="GO" id="GO:0043139">
    <property type="term" value="F:5'-3' DNA helicase activity"/>
    <property type="evidence" value="ECO:0007669"/>
    <property type="project" value="UniProtKB-EC"/>
</dbReference>
<dbReference type="InterPro" id="IPR016136">
    <property type="entry name" value="DNA_helicase_N/primase_C"/>
</dbReference>
<organism evidence="12 13">
    <name type="scientific">Acinetobacter baumannii</name>
    <dbReference type="NCBI Taxonomy" id="470"/>
    <lineage>
        <taxon>Bacteria</taxon>
        <taxon>Pseudomonadati</taxon>
        <taxon>Pseudomonadota</taxon>
        <taxon>Gammaproteobacteria</taxon>
        <taxon>Moraxellales</taxon>
        <taxon>Moraxellaceae</taxon>
        <taxon>Acinetobacter</taxon>
        <taxon>Acinetobacter calcoaceticus/baumannii complex</taxon>
    </lineage>
</organism>
<keyword evidence="2" id="KW-0639">Primosome</keyword>
<dbReference type="SMART" id="SM00382">
    <property type="entry name" value="AAA"/>
    <property type="match status" value="1"/>
</dbReference>
<dbReference type="GO" id="GO:0006269">
    <property type="term" value="P:DNA replication, synthesis of primer"/>
    <property type="evidence" value="ECO:0007669"/>
    <property type="project" value="UniProtKB-KW"/>
</dbReference>
<dbReference type="InterPro" id="IPR003593">
    <property type="entry name" value="AAA+_ATPase"/>
</dbReference>
<dbReference type="PROSITE" id="PS51199">
    <property type="entry name" value="SF4_HELICASE"/>
    <property type="match status" value="1"/>
</dbReference>
<dbReference type="Gene3D" id="1.10.860.10">
    <property type="entry name" value="DNAb Helicase, Chain A"/>
    <property type="match status" value="1"/>
</dbReference>
<evidence type="ECO:0000313" key="13">
    <source>
        <dbReference type="Proteomes" id="UP000032746"/>
    </source>
</evidence>
<keyword evidence="3" id="KW-0235">DNA replication</keyword>
<sequence length="441" mass="49067">MSSDIQNISIEQSVLVALMTTSNSLEVVANDLTEEHFFAGRHKIIYRAIVELSNADMPYDAVFVGKHLQERNLLNDIGGEEYLIQLNSAIGSVHHLEYFVAELTKLKNHREVEGIGLAIAGRAKDLTVSDIYLEAENLFSTSSSTLEAKQTSFDFNQALEKTLERFEKKIAQKEDKGFIGVQFNIPHLDNLLGTIEKGHFCVIGGRPGSGKSTLAQMCAMQTAKRYNMPVLFISAEMDTPTLTNRMISALGHIPYNNLHNGEIYDGMFEKLTGTIAQFRNLPIFIEEKQKPTISEIQSYARKAKRKYKALGCIIVDYLGLIRDPSKKDRVQEVASISRDLKAMAKEFDCPVIALAQLNRGAEGHKPVASDLKDSGQIEQDADQIIMVHPILEKETNAPTGVTELIIAKNRHGKRGSVNVQDRLDICRFVGMSFPVEERGAA</sequence>
<evidence type="ECO:0000256" key="10">
    <source>
        <dbReference type="ARBA" id="ARBA00044969"/>
    </source>
</evidence>
<dbReference type="RefSeq" id="WP_000093310.1">
    <property type="nucleotide sequence ID" value="NZ_CACRXQ010000017.1"/>
</dbReference>
<comment type="catalytic activity">
    <reaction evidence="11">
        <text>ATP + H2O = ADP + phosphate + H(+)</text>
        <dbReference type="Rhea" id="RHEA:13065"/>
        <dbReference type="ChEBI" id="CHEBI:15377"/>
        <dbReference type="ChEBI" id="CHEBI:15378"/>
        <dbReference type="ChEBI" id="CHEBI:30616"/>
        <dbReference type="ChEBI" id="CHEBI:43474"/>
        <dbReference type="ChEBI" id="CHEBI:456216"/>
        <dbReference type="EC" id="5.6.2.3"/>
    </reaction>
</comment>
<accession>A0A0D5YE30</accession>
<dbReference type="GO" id="GO:0005829">
    <property type="term" value="C:cytosol"/>
    <property type="evidence" value="ECO:0007669"/>
    <property type="project" value="TreeGrafter"/>
</dbReference>
<keyword evidence="6 12" id="KW-0347">Helicase</keyword>
<keyword evidence="7" id="KW-0067">ATP-binding</keyword>
<dbReference type="Proteomes" id="UP000032746">
    <property type="component" value="Chromosome"/>
</dbReference>
<dbReference type="EC" id="5.6.2.3" evidence="10"/>
<evidence type="ECO:0000256" key="8">
    <source>
        <dbReference type="ARBA" id="ARBA00023125"/>
    </source>
</evidence>
<evidence type="ECO:0000256" key="11">
    <source>
        <dbReference type="ARBA" id="ARBA00048954"/>
    </source>
</evidence>
<dbReference type="Pfam" id="PF00772">
    <property type="entry name" value="DnaB"/>
    <property type="match status" value="1"/>
</dbReference>
<dbReference type="InterPro" id="IPR036185">
    <property type="entry name" value="DNA_heli_DnaB-like_N_sf"/>
</dbReference>
<evidence type="ECO:0000256" key="6">
    <source>
        <dbReference type="ARBA" id="ARBA00022806"/>
    </source>
</evidence>
<dbReference type="Pfam" id="PF03796">
    <property type="entry name" value="DnaB_C"/>
    <property type="match status" value="1"/>
</dbReference>
<comment type="similarity">
    <text evidence="1">Belongs to the helicase family. DnaB subfamily.</text>
</comment>
<evidence type="ECO:0000313" key="12">
    <source>
        <dbReference type="EMBL" id="AKA30515.1"/>
    </source>
</evidence>
<gene>
    <name evidence="12" type="ORF">ABUW_0752</name>
</gene>
<reference evidence="12 13" key="1">
    <citation type="journal article" date="2015" name="J. Bacteriol.">
        <title>Resources for Genetic and Genomic Analysis of Emerging Pathogen Acinetobacter baumannii.</title>
        <authorList>
            <person name="Gallagher L.A."/>
            <person name="Ramage E."/>
            <person name="Weiss E.J."/>
            <person name="Radey M."/>
            <person name="Hayden H.S."/>
            <person name="Held K.G."/>
            <person name="Huse H.K."/>
            <person name="Zurawski D.V."/>
            <person name="Brittnacher M.J."/>
            <person name="Manoil C."/>
        </authorList>
    </citation>
    <scope>NUCLEOTIDE SEQUENCE [LARGE SCALE GENOMIC DNA]</scope>
    <source>
        <strain evidence="12 13">AB5075-UW</strain>
    </source>
</reference>
<proteinExistence type="inferred from homology"/>
<dbReference type="InterPro" id="IPR027417">
    <property type="entry name" value="P-loop_NTPase"/>
</dbReference>
<dbReference type="InterPro" id="IPR007693">
    <property type="entry name" value="DNA_helicase_DnaB-like_N"/>
</dbReference>
<keyword evidence="9" id="KW-0413">Isomerase</keyword>
<dbReference type="GO" id="GO:1990077">
    <property type="term" value="C:primosome complex"/>
    <property type="evidence" value="ECO:0007669"/>
    <property type="project" value="UniProtKB-KW"/>
</dbReference>
<dbReference type="GO" id="GO:0016787">
    <property type="term" value="F:hydrolase activity"/>
    <property type="evidence" value="ECO:0007669"/>
    <property type="project" value="UniProtKB-KW"/>
</dbReference>
<dbReference type="GO" id="GO:0003677">
    <property type="term" value="F:DNA binding"/>
    <property type="evidence" value="ECO:0007669"/>
    <property type="project" value="UniProtKB-KW"/>
</dbReference>
<evidence type="ECO:0000256" key="9">
    <source>
        <dbReference type="ARBA" id="ARBA00023235"/>
    </source>
</evidence>
<evidence type="ECO:0000256" key="3">
    <source>
        <dbReference type="ARBA" id="ARBA00022705"/>
    </source>
</evidence>
<evidence type="ECO:0000256" key="2">
    <source>
        <dbReference type="ARBA" id="ARBA00022515"/>
    </source>
</evidence>
<keyword evidence="4" id="KW-0547">Nucleotide-binding</keyword>
<evidence type="ECO:0000256" key="4">
    <source>
        <dbReference type="ARBA" id="ARBA00022741"/>
    </source>
</evidence>
<dbReference type="SUPFAM" id="SSF52540">
    <property type="entry name" value="P-loop containing nucleoside triphosphate hydrolases"/>
    <property type="match status" value="1"/>
</dbReference>
<evidence type="ECO:0000256" key="5">
    <source>
        <dbReference type="ARBA" id="ARBA00022801"/>
    </source>
</evidence>
<dbReference type="InterPro" id="IPR007694">
    <property type="entry name" value="DNA_helicase_DnaB-like_C"/>
</dbReference>
<dbReference type="PATRIC" id="fig|470.1345.peg.717"/>
<protein>
    <recommendedName>
        <fullName evidence="10">DNA 5'-3' helicase</fullName>
        <ecNumber evidence="10">5.6.2.3</ecNumber>
    </recommendedName>
</protein>
<reference evidence="13" key="2">
    <citation type="submission" date="2015-03" db="EMBL/GenBank/DDBJ databases">
        <authorList>
            <person name="Gallagher L.A."/>
            <person name="Hayden H.S."/>
            <person name="Weiss E.J."/>
            <person name="Hager K.R."/>
            <person name="Ramage E."/>
            <person name="Radey M.R."/>
            <person name="Bydalek R."/>
            <person name="Manoil C."/>
            <person name="Miller S.I."/>
            <person name="Brittnacher M.J."/>
        </authorList>
    </citation>
    <scope>NUCLEOTIDE SEQUENCE [LARGE SCALE GENOMIC DNA]</scope>
    <source>
        <strain evidence="13">AB5075-UW</strain>
    </source>
</reference>
<dbReference type="PANTHER" id="PTHR30153">
    <property type="entry name" value="REPLICATIVE DNA HELICASE DNAB"/>
    <property type="match status" value="1"/>
</dbReference>
<dbReference type="AlphaFoldDB" id="A0A0D5YE30"/>
<dbReference type="Gene3D" id="3.40.50.300">
    <property type="entry name" value="P-loop containing nucleotide triphosphate hydrolases"/>
    <property type="match status" value="1"/>
</dbReference>
<dbReference type="SUPFAM" id="SSF48024">
    <property type="entry name" value="N-terminal domain of DnaB helicase"/>
    <property type="match status" value="1"/>
</dbReference>